<dbReference type="OrthoDB" id="446117at2759"/>
<dbReference type="Proteomes" id="UP001152797">
    <property type="component" value="Unassembled WGS sequence"/>
</dbReference>
<accession>A0A9P1DBY4</accession>
<dbReference type="Gene3D" id="1.25.40.20">
    <property type="entry name" value="Ankyrin repeat-containing domain"/>
    <property type="match status" value="1"/>
</dbReference>
<evidence type="ECO:0000256" key="1">
    <source>
        <dbReference type="ARBA" id="ARBA00022737"/>
    </source>
</evidence>
<dbReference type="SUPFAM" id="SSF48403">
    <property type="entry name" value="Ankyrin repeat"/>
    <property type="match status" value="1"/>
</dbReference>
<feature type="compositionally biased region" description="Polar residues" evidence="4">
    <location>
        <begin position="635"/>
        <end position="645"/>
    </location>
</feature>
<dbReference type="InterPro" id="IPR036770">
    <property type="entry name" value="Ankyrin_rpt-contain_sf"/>
</dbReference>
<dbReference type="AlphaFoldDB" id="A0A9P1DBY4"/>
<keyword evidence="7" id="KW-1185">Reference proteome</keyword>
<dbReference type="EMBL" id="CAMXCT030003913">
    <property type="protein sequence ID" value="CAL4794198.1"/>
    <property type="molecule type" value="Genomic_DNA"/>
</dbReference>
<feature type="region of interest" description="Disordered" evidence="4">
    <location>
        <begin position="631"/>
        <end position="688"/>
    </location>
</feature>
<feature type="compositionally biased region" description="Polar residues" evidence="4">
    <location>
        <begin position="662"/>
        <end position="688"/>
    </location>
</feature>
<feature type="repeat" description="ANK" evidence="3">
    <location>
        <begin position="489"/>
        <end position="521"/>
    </location>
</feature>
<evidence type="ECO:0000256" key="4">
    <source>
        <dbReference type="SAM" id="MobiDB-lite"/>
    </source>
</evidence>
<sequence>MAAQSPKTPPSKLPPFKKSVEKRPSLEWKPGVLEDGLGVPAFDKSFDDHFEINSELIAQALEGTVHECCASFPQKKTQPEAWGISVGLLWKLWLYIREDLLGYAAAHEADHHKKHRCLVDPCLWNHCCEPYCSPTAAGSPSSEVLQRMKADMHLVVQRYVLPWTKNFDAGLALVLNAGGIAWSRKSADLFCMATTFVSHSWGEAFEDFALTLHRLLDEEAVVWICSFALWQHGDVSASLASLETCPFAISMRHARRVLVLTDHSADTLERCWVVFEAALAHELGKDYNICLPDDGDAASWRIVGRTLEQLDVEACKASNKKDKDEILSYIHRQAGGIFALNRNVRKLARQAMERSELMAAAVAGDLERIQRASPSELLTWRNIRGRSVTHVAAAKSQVAAMVKVLQMTNFAHLNVLDEDSRSPLGVAVESGQVASVLALLALRADIELRSATGQTALHLAAIRGHPEITQAIVDMKAHLEAETVYYGRPGHRPLTIACSEGRDKIVRLLVEYRADMEARTSTGAASLHVAAWTGHAEAAAALLAGKAEVNITTQDAFERTPLSLALMNGHSATVGLLLGAKAAVGHDAGEDLDLMTPANTCRSSKSIRRTRLFKKYTRKDSRREAEMMVLKHESSGSFKSQQSGLQRECSRSDDESREVSACGTSRPSSRSVTFEENPNVSFFPGSSSDSEDDYVFLVDSDDSPSTDKVDVASSWPQLPLIVSTMSALLVGLLLGRWHRR</sequence>
<keyword evidence="1" id="KW-0677">Repeat</keyword>
<dbReference type="Pfam" id="PF00023">
    <property type="entry name" value="Ank"/>
    <property type="match status" value="1"/>
</dbReference>
<evidence type="ECO:0000313" key="7">
    <source>
        <dbReference type="Proteomes" id="UP001152797"/>
    </source>
</evidence>
<evidence type="ECO:0000313" key="6">
    <source>
        <dbReference type="EMBL" id="CAL4794198.1"/>
    </source>
</evidence>
<feature type="repeat" description="ANK" evidence="3">
    <location>
        <begin position="452"/>
        <end position="484"/>
    </location>
</feature>
<protein>
    <submittedName>
        <fullName evidence="5">Uncharacterized protein</fullName>
    </submittedName>
</protein>
<dbReference type="PANTHER" id="PTHR24198:SF165">
    <property type="entry name" value="ANKYRIN REPEAT-CONTAINING PROTEIN-RELATED"/>
    <property type="match status" value="1"/>
</dbReference>
<evidence type="ECO:0000256" key="3">
    <source>
        <dbReference type="PROSITE-ProRule" id="PRU00023"/>
    </source>
</evidence>
<dbReference type="PANTHER" id="PTHR24198">
    <property type="entry name" value="ANKYRIN REPEAT AND PROTEIN KINASE DOMAIN-CONTAINING PROTEIN"/>
    <property type="match status" value="1"/>
</dbReference>
<gene>
    <name evidence="5" type="ORF">C1SCF055_LOCUS32485</name>
</gene>
<evidence type="ECO:0000256" key="2">
    <source>
        <dbReference type="ARBA" id="ARBA00023043"/>
    </source>
</evidence>
<dbReference type="SMART" id="SM00248">
    <property type="entry name" value="ANK"/>
    <property type="match status" value="5"/>
</dbReference>
<keyword evidence="2 3" id="KW-0040">ANK repeat</keyword>
<feature type="region of interest" description="Disordered" evidence="4">
    <location>
        <begin position="1"/>
        <end position="22"/>
    </location>
</feature>
<reference evidence="5" key="1">
    <citation type="submission" date="2022-10" db="EMBL/GenBank/DDBJ databases">
        <authorList>
            <person name="Chen Y."/>
            <person name="Dougan E. K."/>
            <person name="Chan C."/>
            <person name="Rhodes N."/>
            <person name="Thang M."/>
        </authorList>
    </citation>
    <scope>NUCLEOTIDE SEQUENCE</scope>
</reference>
<name>A0A9P1DBY4_9DINO</name>
<dbReference type="EMBL" id="CAMXCT020003913">
    <property type="protein sequence ID" value="CAL1160261.1"/>
    <property type="molecule type" value="Genomic_DNA"/>
</dbReference>
<dbReference type="PROSITE" id="PS50297">
    <property type="entry name" value="ANK_REP_REGION"/>
    <property type="match status" value="2"/>
</dbReference>
<evidence type="ECO:0000313" key="5">
    <source>
        <dbReference type="EMBL" id="CAI4006886.1"/>
    </source>
</evidence>
<dbReference type="PRINTS" id="PR01415">
    <property type="entry name" value="ANKYRIN"/>
</dbReference>
<dbReference type="PROSITE" id="PS50088">
    <property type="entry name" value="ANK_REPEAT"/>
    <property type="match status" value="4"/>
</dbReference>
<feature type="repeat" description="ANK" evidence="3">
    <location>
        <begin position="419"/>
        <end position="451"/>
    </location>
</feature>
<feature type="repeat" description="ANK" evidence="3">
    <location>
        <begin position="522"/>
        <end position="554"/>
    </location>
</feature>
<comment type="caution">
    <text evidence="5">The sequence shown here is derived from an EMBL/GenBank/DDBJ whole genome shotgun (WGS) entry which is preliminary data.</text>
</comment>
<reference evidence="6 7" key="2">
    <citation type="submission" date="2024-05" db="EMBL/GenBank/DDBJ databases">
        <authorList>
            <person name="Chen Y."/>
            <person name="Shah S."/>
            <person name="Dougan E. K."/>
            <person name="Thang M."/>
            <person name="Chan C."/>
        </authorList>
    </citation>
    <scope>NUCLEOTIDE SEQUENCE [LARGE SCALE GENOMIC DNA]</scope>
</reference>
<dbReference type="InterPro" id="IPR002110">
    <property type="entry name" value="Ankyrin_rpt"/>
</dbReference>
<proteinExistence type="predicted"/>
<organism evidence="5">
    <name type="scientific">Cladocopium goreaui</name>
    <dbReference type="NCBI Taxonomy" id="2562237"/>
    <lineage>
        <taxon>Eukaryota</taxon>
        <taxon>Sar</taxon>
        <taxon>Alveolata</taxon>
        <taxon>Dinophyceae</taxon>
        <taxon>Suessiales</taxon>
        <taxon>Symbiodiniaceae</taxon>
        <taxon>Cladocopium</taxon>
    </lineage>
</organism>
<dbReference type="EMBL" id="CAMXCT010003913">
    <property type="protein sequence ID" value="CAI4006886.1"/>
    <property type="molecule type" value="Genomic_DNA"/>
</dbReference>
<feature type="compositionally biased region" description="Basic and acidic residues" evidence="4">
    <location>
        <begin position="648"/>
        <end position="658"/>
    </location>
</feature>
<dbReference type="Pfam" id="PF12796">
    <property type="entry name" value="Ank_2"/>
    <property type="match status" value="1"/>
</dbReference>